<reference evidence="2 3" key="1">
    <citation type="submission" date="2019-05" db="EMBL/GenBank/DDBJ databases">
        <title>Another draft genome of Portunus trituberculatus and its Hox gene families provides insights of decapod evolution.</title>
        <authorList>
            <person name="Jeong J.-H."/>
            <person name="Song I."/>
            <person name="Kim S."/>
            <person name="Choi T."/>
            <person name="Kim D."/>
            <person name="Ryu S."/>
            <person name="Kim W."/>
        </authorList>
    </citation>
    <scope>NUCLEOTIDE SEQUENCE [LARGE SCALE GENOMIC DNA]</scope>
    <source>
        <tissue evidence="2">Muscle</tissue>
    </source>
</reference>
<gene>
    <name evidence="2" type="ORF">E2C01_096928</name>
</gene>
<evidence type="ECO:0000313" key="3">
    <source>
        <dbReference type="Proteomes" id="UP000324222"/>
    </source>
</evidence>
<sequence length="75" mass="8173">MMKVTRKQNGHKKKKRLSGYESPASYKTVTPPGEVVVPATSEQPDSNLVTLPPSVDGCHFAARGCSDVVKESWKT</sequence>
<evidence type="ECO:0000313" key="2">
    <source>
        <dbReference type="EMBL" id="MPD01403.1"/>
    </source>
</evidence>
<dbReference type="Proteomes" id="UP000324222">
    <property type="component" value="Unassembled WGS sequence"/>
</dbReference>
<protein>
    <submittedName>
        <fullName evidence="2">Uncharacterized protein</fullName>
    </submittedName>
</protein>
<dbReference type="AlphaFoldDB" id="A0A5B7JZ35"/>
<dbReference type="EMBL" id="VSRR010127006">
    <property type="protein sequence ID" value="MPD01403.1"/>
    <property type="molecule type" value="Genomic_DNA"/>
</dbReference>
<comment type="caution">
    <text evidence="2">The sequence shown here is derived from an EMBL/GenBank/DDBJ whole genome shotgun (WGS) entry which is preliminary data.</text>
</comment>
<name>A0A5B7JZ35_PORTR</name>
<feature type="region of interest" description="Disordered" evidence="1">
    <location>
        <begin position="1"/>
        <end position="47"/>
    </location>
</feature>
<feature type="compositionally biased region" description="Basic residues" evidence="1">
    <location>
        <begin position="1"/>
        <end position="17"/>
    </location>
</feature>
<evidence type="ECO:0000256" key="1">
    <source>
        <dbReference type="SAM" id="MobiDB-lite"/>
    </source>
</evidence>
<proteinExistence type="predicted"/>
<keyword evidence="3" id="KW-1185">Reference proteome</keyword>
<organism evidence="2 3">
    <name type="scientific">Portunus trituberculatus</name>
    <name type="common">Swimming crab</name>
    <name type="synonym">Neptunus trituberculatus</name>
    <dbReference type="NCBI Taxonomy" id="210409"/>
    <lineage>
        <taxon>Eukaryota</taxon>
        <taxon>Metazoa</taxon>
        <taxon>Ecdysozoa</taxon>
        <taxon>Arthropoda</taxon>
        <taxon>Crustacea</taxon>
        <taxon>Multicrustacea</taxon>
        <taxon>Malacostraca</taxon>
        <taxon>Eumalacostraca</taxon>
        <taxon>Eucarida</taxon>
        <taxon>Decapoda</taxon>
        <taxon>Pleocyemata</taxon>
        <taxon>Brachyura</taxon>
        <taxon>Eubrachyura</taxon>
        <taxon>Portunoidea</taxon>
        <taxon>Portunidae</taxon>
        <taxon>Portuninae</taxon>
        <taxon>Portunus</taxon>
    </lineage>
</organism>
<accession>A0A5B7JZ35</accession>